<organism evidence="2 3">
    <name type="scientific">Flavobacterium arcticum</name>
    <dbReference type="NCBI Taxonomy" id="1784713"/>
    <lineage>
        <taxon>Bacteria</taxon>
        <taxon>Pseudomonadati</taxon>
        <taxon>Bacteroidota</taxon>
        <taxon>Flavobacteriia</taxon>
        <taxon>Flavobacteriales</taxon>
        <taxon>Flavobacteriaceae</taxon>
        <taxon>Flavobacterium</taxon>
    </lineage>
</organism>
<evidence type="ECO:0000313" key="2">
    <source>
        <dbReference type="EMBL" id="AXG73792.1"/>
    </source>
</evidence>
<protein>
    <recommendedName>
        <fullName evidence="4">DUF1449 family protein</fullName>
    </recommendedName>
</protein>
<keyword evidence="3" id="KW-1185">Reference proteome</keyword>
<name>A0A345HB32_9FLAO</name>
<feature type="transmembrane region" description="Helical" evidence="1">
    <location>
        <begin position="84"/>
        <end position="105"/>
    </location>
</feature>
<keyword evidence="1" id="KW-1133">Transmembrane helix</keyword>
<gene>
    <name evidence="2" type="ORF">DVK85_05895</name>
</gene>
<evidence type="ECO:0000256" key="1">
    <source>
        <dbReference type="SAM" id="Phobius"/>
    </source>
</evidence>
<keyword evidence="1" id="KW-0472">Membrane</keyword>
<proteinExistence type="predicted"/>
<evidence type="ECO:0000313" key="3">
    <source>
        <dbReference type="Proteomes" id="UP000253951"/>
    </source>
</evidence>
<dbReference type="AlphaFoldDB" id="A0A345HB32"/>
<dbReference type="Proteomes" id="UP000253951">
    <property type="component" value="Chromosome"/>
</dbReference>
<dbReference type="Gene3D" id="2.40.50.140">
    <property type="entry name" value="Nucleic acid-binding proteins"/>
    <property type="match status" value="1"/>
</dbReference>
<reference evidence="2 3" key="1">
    <citation type="submission" date="2018-07" db="EMBL/GenBank/DDBJ databases">
        <title>Complete genome sequence of Flavobacterium arcticum type strain SM1502T.</title>
        <authorList>
            <person name="Li Y."/>
            <person name="Li D.-D."/>
        </authorList>
    </citation>
    <scope>NUCLEOTIDE SEQUENCE [LARGE SCALE GENOMIC DNA]</scope>
    <source>
        <strain evidence="2 3">SM1502</strain>
    </source>
</reference>
<evidence type="ECO:0008006" key="4">
    <source>
        <dbReference type="Google" id="ProtNLM"/>
    </source>
</evidence>
<dbReference type="EMBL" id="CP031188">
    <property type="protein sequence ID" value="AXG73792.1"/>
    <property type="molecule type" value="Genomic_DNA"/>
</dbReference>
<feature type="transmembrane region" description="Helical" evidence="1">
    <location>
        <begin position="54"/>
        <end position="78"/>
    </location>
</feature>
<accession>A0A345HB32</accession>
<dbReference type="InterPro" id="IPR012340">
    <property type="entry name" value="NA-bd_OB-fold"/>
</dbReference>
<dbReference type="KEGG" id="fat:DVK85_05895"/>
<keyword evidence="1" id="KW-0812">Transmembrane</keyword>
<sequence length="190" mass="21527">MLLYWLLVIIAGLDPDLFSVEFDAADVDGDFGVDGNGGSGGFMKILEYFSFDELPMMFIVTIVFFSMWFLGVNISYYLGVESSLLGFILLIPNFIFSLFLVKILAKPLGKLYKLVNHKGEPEIDFLGRRCNVITSIAQDKTGMIELIVNGDPIKLYARSNTEERITVGQQAVIVKESEDKRYYLIEKFDY</sequence>